<dbReference type="PROSITE" id="PS00888">
    <property type="entry name" value="CNMP_BINDING_1"/>
    <property type="match status" value="1"/>
</dbReference>
<feature type="domain" description="Cyclic nucleotide-binding" evidence="5">
    <location>
        <begin position="190"/>
        <end position="240"/>
    </location>
</feature>
<feature type="domain" description="Cyclic nucleotide-binding" evidence="5">
    <location>
        <begin position="37"/>
        <end position="187"/>
    </location>
</feature>
<evidence type="ECO:0000256" key="1">
    <source>
        <dbReference type="ARBA" id="ARBA00005753"/>
    </source>
</evidence>
<evidence type="ECO:0000256" key="4">
    <source>
        <dbReference type="SAM" id="MobiDB-lite"/>
    </source>
</evidence>
<dbReference type="InterPro" id="IPR050503">
    <property type="entry name" value="cAMP-dep_PK_reg_su-like"/>
</dbReference>
<dbReference type="InterPro" id="IPR018490">
    <property type="entry name" value="cNMP-bd_dom_sf"/>
</dbReference>
<dbReference type="OrthoDB" id="2021138at2759"/>
<organism evidence="6 7">
    <name type="scientific">Pomacea canaliculata</name>
    <name type="common">Golden apple snail</name>
    <dbReference type="NCBI Taxonomy" id="400727"/>
    <lineage>
        <taxon>Eukaryota</taxon>
        <taxon>Metazoa</taxon>
        <taxon>Spiralia</taxon>
        <taxon>Lophotrochozoa</taxon>
        <taxon>Mollusca</taxon>
        <taxon>Gastropoda</taxon>
        <taxon>Caenogastropoda</taxon>
        <taxon>Architaenioglossa</taxon>
        <taxon>Ampullarioidea</taxon>
        <taxon>Ampullariidae</taxon>
        <taxon>Pomacea</taxon>
    </lineage>
</organism>
<feature type="compositionally biased region" description="Basic and acidic residues" evidence="4">
    <location>
        <begin position="515"/>
        <end position="528"/>
    </location>
</feature>
<dbReference type="Gene3D" id="2.60.120.10">
    <property type="entry name" value="Jelly Rolls"/>
    <property type="match status" value="2"/>
</dbReference>
<proteinExistence type="inferred from homology"/>
<gene>
    <name evidence="6" type="ORF">C0Q70_09630</name>
</gene>
<dbReference type="GO" id="GO:0005829">
    <property type="term" value="C:cytosol"/>
    <property type="evidence" value="ECO:0007669"/>
    <property type="project" value="TreeGrafter"/>
</dbReference>
<dbReference type="GO" id="GO:0030552">
    <property type="term" value="F:cAMP binding"/>
    <property type="evidence" value="ECO:0007669"/>
    <property type="project" value="UniProtKB-KW"/>
</dbReference>
<feature type="compositionally biased region" description="Basic and acidic residues" evidence="4">
    <location>
        <begin position="554"/>
        <end position="563"/>
    </location>
</feature>
<evidence type="ECO:0000256" key="3">
    <source>
        <dbReference type="ARBA" id="ARBA00023149"/>
    </source>
</evidence>
<feature type="region of interest" description="Disordered" evidence="4">
    <location>
        <begin position="93"/>
        <end position="123"/>
    </location>
</feature>
<feature type="compositionally biased region" description="Basic and acidic residues" evidence="4">
    <location>
        <begin position="103"/>
        <end position="115"/>
    </location>
</feature>
<sequence>MALLLDQVVEVIAKPPARRTEADVTAVCTFLREKSELLSKTDSATLPDIVLNCTYETADCDDVIIRQGEEGDRMYIILRGVIAIYIDAVMTGEEDPSNQSPTRRKESPDTKKTSQPERAGYGRFITTYGPGRYFGEAALMAEDHVRNATIIANSRCDFLVIDQELFDRCLKDSQQKEFREIQNFVDTHPFFCHMSAKLKRLLQLSFCRETFAFDTTIVKQGDKRDRLVFITSGQANIIIEPGQHQKQYSHLWPFEAGIDVYYQEFEWLRESRKKAILRMHRDPTLLHIKPPSLQVRRHEGYAASERRRQDLQVCLCSVRDGEVLGDVELALNLSTYLQTVVCTTETQVLVLHMKNLERVTGRRNPVTMAVIREHAIAKLNTRRASKYGHQVQLLHYLYTKLIAEEFPNNKKLPPLKTSKAPPSRETQRQHMLSKYLEGKAQLVEPYGVPGGLIYKDLMAEKSRIRANIRRRGTLGVGAVVRAARRKVNSRQPRSRRQLIESLREMMEAQLVDVGREGPKKGQGHEGHASSRTSVARPELPSRPPNALPSLTTDKVGRSPEKSAQKQFMSSDKSSDSKRLKLPPVTPGKTDGSSGGGVVLTKSVDSRSALSMPLIREETEDTGGTQVVDARAGTQEMGEYETSEVSLNFLETRVKQFVTKYTSGGPSKVNIKLPALRRFKLDLKVDEEDLPKPGGKVWIKKRMCRFANSKVMVKGHEHIRYHIVEELPEFDSVKKMQHILHQMLDGVRTTAEGAAETATVPTA</sequence>
<name>A0A2T7PAD1_POMCA</name>
<dbReference type="STRING" id="400727.A0A2T7PAD1"/>
<dbReference type="Proteomes" id="UP000245119">
    <property type="component" value="Linkage Group LG5"/>
</dbReference>
<evidence type="ECO:0000313" key="6">
    <source>
        <dbReference type="EMBL" id="PVD30366.1"/>
    </source>
</evidence>
<dbReference type="GO" id="GO:0004862">
    <property type="term" value="F:cAMP-dependent protein kinase inhibitor activity"/>
    <property type="evidence" value="ECO:0007669"/>
    <property type="project" value="TreeGrafter"/>
</dbReference>
<dbReference type="PROSITE" id="PS50042">
    <property type="entry name" value="CNMP_BINDING_3"/>
    <property type="match status" value="2"/>
</dbReference>
<dbReference type="InterPro" id="IPR018488">
    <property type="entry name" value="cNMP-bd_CS"/>
</dbReference>
<dbReference type="InterPro" id="IPR000595">
    <property type="entry name" value="cNMP-bd_dom"/>
</dbReference>
<evidence type="ECO:0000313" key="7">
    <source>
        <dbReference type="Proteomes" id="UP000245119"/>
    </source>
</evidence>
<dbReference type="AlphaFoldDB" id="A0A2T7PAD1"/>
<dbReference type="SUPFAM" id="SSF51206">
    <property type="entry name" value="cAMP-binding domain-like"/>
    <property type="match status" value="2"/>
</dbReference>
<dbReference type="EMBL" id="PZQS01000005">
    <property type="protein sequence ID" value="PVD30366.1"/>
    <property type="molecule type" value="Genomic_DNA"/>
</dbReference>
<evidence type="ECO:0000256" key="2">
    <source>
        <dbReference type="ARBA" id="ARBA00022566"/>
    </source>
</evidence>
<dbReference type="PANTHER" id="PTHR11635:SF152">
    <property type="entry name" value="CAMP-DEPENDENT PROTEIN KINASE TYPE I REGULATORY SUBUNIT-RELATED"/>
    <property type="match status" value="1"/>
</dbReference>
<dbReference type="GO" id="GO:0034236">
    <property type="term" value="F:protein kinase A catalytic subunit binding"/>
    <property type="evidence" value="ECO:0007669"/>
    <property type="project" value="TreeGrafter"/>
</dbReference>
<dbReference type="SMART" id="SM00100">
    <property type="entry name" value="cNMP"/>
    <property type="match status" value="1"/>
</dbReference>
<comment type="similarity">
    <text evidence="1">Belongs to the cAMP-dependent kinase regulatory chain family.</text>
</comment>
<dbReference type="Pfam" id="PF00027">
    <property type="entry name" value="cNMP_binding"/>
    <property type="match status" value="1"/>
</dbReference>
<protein>
    <recommendedName>
        <fullName evidence="5">Cyclic nucleotide-binding domain-containing protein</fullName>
    </recommendedName>
</protein>
<dbReference type="GO" id="GO:0005952">
    <property type="term" value="C:cAMP-dependent protein kinase complex"/>
    <property type="evidence" value="ECO:0007669"/>
    <property type="project" value="InterPro"/>
</dbReference>
<keyword evidence="3" id="KW-0114">cAMP</keyword>
<keyword evidence="2" id="KW-0116">cAMP-binding</keyword>
<evidence type="ECO:0000259" key="5">
    <source>
        <dbReference type="PROSITE" id="PS50042"/>
    </source>
</evidence>
<dbReference type="CDD" id="cd00038">
    <property type="entry name" value="CAP_ED"/>
    <property type="match status" value="1"/>
</dbReference>
<comment type="caution">
    <text evidence="6">The sequence shown here is derived from an EMBL/GenBank/DDBJ whole genome shotgun (WGS) entry which is preliminary data.</text>
</comment>
<dbReference type="PANTHER" id="PTHR11635">
    <property type="entry name" value="CAMP-DEPENDENT PROTEIN KINASE REGULATORY CHAIN"/>
    <property type="match status" value="1"/>
</dbReference>
<dbReference type="PRINTS" id="PR00103">
    <property type="entry name" value="CAMPKINASE"/>
</dbReference>
<keyword evidence="2" id="KW-0547">Nucleotide-binding</keyword>
<accession>A0A2T7PAD1</accession>
<keyword evidence="7" id="KW-1185">Reference proteome</keyword>
<reference evidence="6 7" key="1">
    <citation type="submission" date="2018-04" db="EMBL/GenBank/DDBJ databases">
        <title>The genome of golden apple snail Pomacea canaliculata provides insight into stress tolerance and invasive adaptation.</title>
        <authorList>
            <person name="Liu C."/>
            <person name="Liu B."/>
            <person name="Ren Y."/>
            <person name="Zhang Y."/>
            <person name="Wang H."/>
            <person name="Li S."/>
            <person name="Jiang F."/>
            <person name="Yin L."/>
            <person name="Zhang G."/>
            <person name="Qian W."/>
            <person name="Fan W."/>
        </authorList>
    </citation>
    <scope>NUCLEOTIDE SEQUENCE [LARGE SCALE GENOMIC DNA]</scope>
    <source>
        <strain evidence="6">SZHN2017</strain>
        <tissue evidence="6">Muscle</tissue>
    </source>
</reference>
<feature type="region of interest" description="Disordered" evidence="4">
    <location>
        <begin position="515"/>
        <end position="598"/>
    </location>
</feature>
<dbReference type="InterPro" id="IPR014710">
    <property type="entry name" value="RmlC-like_jellyroll"/>
</dbReference>